<evidence type="ECO:0008006" key="13">
    <source>
        <dbReference type="Google" id="ProtNLM"/>
    </source>
</evidence>
<dbReference type="CDD" id="cd12458">
    <property type="entry name" value="RRM_AtC3H46_like"/>
    <property type="match status" value="1"/>
</dbReference>
<gene>
    <name evidence="11" type="ORF">B456_006G126300</name>
</gene>
<evidence type="ECO:0000256" key="3">
    <source>
        <dbReference type="ARBA" id="ARBA00022833"/>
    </source>
</evidence>
<evidence type="ECO:0000256" key="7">
    <source>
        <dbReference type="PROSITE-ProRule" id="PRU00723"/>
    </source>
</evidence>
<dbReference type="Pfam" id="PF23182">
    <property type="entry name" value="PABC_AtC3H46"/>
    <property type="match status" value="1"/>
</dbReference>
<dbReference type="EMBL" id="CM001745">
    <property type="protein sequence ID" value="KJB35702.1"/>
    <property type="molecule type" value="Genomic_DNA"/>
</dbReference>
<sequence>MDLYDTTNVLFTKIKVLDPENASKIMGYILIQDLADRDLLRLAYGPDSLLHSLVLKAKAYLGLSSNTFSAPSLNPISRPNSSNSNNSQNPLPPSSPTLIPRNGFLEFSKKAPSWCPASSPKSSPFLSYESIRSGSLSVPQRSGDSNTDFIDETQMSDYFSFLNDSSSSKNEDFVGHRRSFSASDACFGTAEEAGGFGGFMGGYKPCLYFARGFCKNGDNCKFSHGLGGLTDNVDVNGAVVGSPSKMDFLYHQHEEIMRMRAAAAHQRLAAAQLMGGASSPLPYEKNMNVLLQHQTDAQRAAALMYGEETCKFSQGRAERNDYFAMGLEEKANSASKQIYLTFPADSTFKDEDVSNYFSMFGPVQDVRIPYQQKRMFGFVTFVHPETVKLILSRGNPHFICDSRVLVKPYKEKGKVSDKRQHLQQQFERGNFSPCSSPSGLDSRESYDLHVGTKMFYNAQEMMLRRELEEQADLQQAIELQRRRFMNLQLPDFKNDGIHHHHCSLSVGASVPSSDSMKQEVSEVGGDNTAVAVPLIMNAAELEEVKSACVQKARVGKSQESSSPKGCHESSVEHALPDSPFASPKKPTENNLPERPALVESNESSALCAAASSSENDPLPPITSTSKMASV</sequence>
<dbReference type="InterPro" id="IPR000504">
    <property type="entry name" value="RRM_dom"/>
</dbReference>
<keyword evidence="3 7" id="KW-0862">Zinc</keyword>
<feature type="region of interest" description="Disordered" evidence="8">
    <location>
        <begin position="554"/>
        <end position="630"/>
    </location>
</feature>
<dbReference type="InterPro" id="IPR000571">
    <property type="entry name" value="Znf_CCCH"/>
</dbReference>
<evidence type="ECO:0000256" key="4">
    <source>
        <dbReference type="ARBA" id="ARBA00022884"/>
    </source>
</evidence>
<dbReference type="SMART" id="SM00360">
    <property type="entry name" value="RRM"/>
    <property type="match status" value="1"/>
</dbReference>
<dbReference type="PROSITE" id="PS50103">
    <property type="entry name" value="ZF_C3H1"/>
    <property type="match status" value="1"/>
</dbReference>
<dbReference type="Gene3D" id="3.30.70.330">
    <property type="match status" value="1"/>
</dbReference>
<dbReference type="Pfam" id="PF00642">
    <property type="entry name" value="zf-CCCH"/>
    <property type="match status" value="1"/>
</dbReference>
<name>A0A0D2RUZ1_GOSRA</name>
<dbReference type="InterPro" id="IPR034365">
    <property type="entry name" value="AtC3H46-like_RRM"/>
</dbReference>
<evidence type="ECO:0000256" key="5">
    <source>
        <dbReference type="ARBA" id="ARBA00023125"/>
    </source>
</evidence>
<dbReference type="PANTHER" id="PTHR24009">
    <property type="entry name" value="RNA-BINDING (RRM/RBD/RNP MOTIFS)"/>
    <property type="match status" value="1"/>
</dbReference>
<evidence type="ECO:0000259" key="9">
    <source>
        <dbReference type="PROSITE" id="PS50102"/>
    </source>
</evidence>
<dbReference type="KEGG" id="gra:105799372"/>
<dbReference type="InterPro" id="IPR036855">
    <property type="entry name" value="Znf_CCCH_sf"/>
</dbReference>
<dbReference type="GO" id="GO:0003723">
    <property type="term" value="F:RNA binding"/>
    <property type="evidence" value="ECO:0007669"/>
    <property type="project" value="UniProtKB-UniRule"/>
</dbReference>
<dbReference type="SUPFAM" id="SSF54928">
    <property type="entry name" value="RNA-binding domain, RBD"/>
    <property type="match status" value="1"/>
</dbReference>
<evidence type="ECO:0000256" key="1">
    <source>
        <dbReference type="ARBA" id="ARBA00022723"/>
    </source>
</evidence>
<evidence type="ECO:0000256" key="6">
    <source>
        <dbReference type="PROSITE-ProRule" id="PRU00176"/>
    </source>
</evidence>
<dbReference type="InterPro" id="IPR012677">
    <property type="entry name" value="Nucleotide-bd_a/b_plait_sf"/>
</dbReference>
<keyword evidence="2 7" id="KW-0863">Zinc-finger</keyword>
<evidence type="ECO:0000256" key="2">
    <source>
        <dbReference type="ARBA" id="ARBA00022771"/>
    </source>
</evidence>
<proteinExistence type="predicted"/>
<accession>A0A0D2RUZ1</accession>
<protein>
    <recommendedName>
        <fullName evidence="13">C3H1-type domain-containing protein</fullName>
    </recommendedName>
</protein>
<dbReference type="SMART" id="SM00356">
    <property type="entry name" value="ZnF_C3H1"/>
    <property type="match status" value="1"/>
</dbReference>
<organism evidence="11 12">
    <name type="scientific">Gossypium raimondii</name>
    <name type="common">Peruvian cotton</name>
    <name type="synonym">Gossypium klotzschianum subsp. raimondii</name>
    <dbReference type="NCBI Taxonomy" id="29730"/>
    <lineage>
        <taxon>Eukaryota</taxon>
        <taxon>Viridiplantae</taxon>
        <taxon>Streptophyta</taxon>
        <taxon>Embryophyta</taxon>
        <taxon>Tracheophyta</taxon>
        <taxon>Spermatophyta</taxon>
        <taxon>Magnoliopsida</taxon>
        <taxon>eudicotyledons</taxon>
        <taxon>Gunneridae</taxon>
        <taxon>Pentapetalae</taxon>
        <taxon>rosids</taxon>
        <taxon>malvids</taxon>
        <taxon>Malvales</taxon>
        <taxon>Malvaceae</taxon>
        <taxon>Malvoideae</taxon>
        <taxon>Gossypium</taxon>
    </lineage>
</organism>
<evidence type="ECO:0000256" key="8">
    <source>
        <dbReference type="SAM" id="MobiDB-lite"/>
    </source>
</evidence>
<keyword evidence="4 6" id="KW-0694">RNA-binding</keyword>
<dbReference type="Gene3D" id="1.20.120.1350">
    <property type="entry name" value="Pneumovirus matrix protein 2 (M2), zinc-binding domain"/>
    <property type="match status" value="1"/>
</dbReference>
<evidence type="ECO:0000313" key="11">
    <source>
        <dbReference type="EMBL" id="KJB35704.1"/>
    </source>
</evidence>
<dbReference type="STRING" id="29730.A0A0D2RUZ1"/>
<dbReference type="OrthoDB" id="1897736at2759"/>
<feature type="compositionally biased region" description="Low complexity" evidence="8">
    <location>
        <begin position="74"/>
        <end position="89"/>
    </location>
</feature>
<keyword evidence="1 7" id="KW-0479">Metal-binding</keyword>
<dbReference type="Pfam" id="PF00076">
    <property type="entry name" value="RRM_1"/>
    <property type="match status" value="1"/>
</dbReference>
<dbReference type="PROSITE" id="PS50102">
    <property type="entry name" value="RRM"/>
    <property type="match status" value="1"/>
</dbReference>
<dbReference type="eggNOG" id="ENOG502QSSE">
    <property type="taxonomic scope" value="Eukaryota"/>
</dbReference>
<dbReference type="GO" id="GO:0003677">
    <property type="term" value="F:DNA binding"/>
    <property type="evidence" value="ECO:0007669"/>
    <property type="project" value="UniProtKB-KW"/>
</dbReference>
<dbReference type="Proteomes" id="UP000032304">
    <property type="component" value="Chromosome 6"/>
</dbReference>
<dbReference type="SUPFAM" id="SSF90229">
    <property type="entry name" value="CCCH zinc finger"/>
    <property type="match status" value="1"/>
</dbReference>
<dbReference type="Gramene" id="KJB35704">
    <property type="protein sequence ID" value="KJB35704"/>
    <property type="gene ID" value="B456_006G126300"/>
</dbReference>
<keyword evidence="5" id="KW-0238">DNA-binding</keyword>
<feature type="domain" description="C3H1-type" evidence="10">
    <location>
        <begin position="200"/>
        <end position="227"/>
    </location>
</feature>
<evidence type="ECO:0000259" key="10">
    <source>
        <dbReference type="PROSITE" id="PS50103"/>
    </source>
</evidence>
<feature type="domain" description="RRM" evidence="9">
    <location>
        <begin position="336"/>
        <end position="412"/>
    </location>
</feature>
<dbReference type="AlphaFoldDB" id="A0A0D2RUZ1"/>
<dbReference type="Gramene" id="KJB35702">
    <property type="protein sequence ID" value="KJB35702"/>
    <property type="gene ID" value="B456_006G126300"/>
</dbReference>
<feature type="zinc finger region" description="C3H1-type" evidence="7">
    <location>
        <begin position="200"/>
        <end position="227"/>
    </location>
</feature>
<dbReference type="InterPro" id="IPR035979">
    <property type="entry name" value="RBD_domain_sf"/>
</dbReference>
<dbReference type="FunFam" id="3.30.70.330:FF:000678">
    <property type="entry name" value="zinc finger CCCH domain-containing protein 53-like isoform X2"/>
    <property type="match status" value="1"/>
</dbReference>
<feature type="compositionally biased region" description="Low complexity" evidence="8">
    <location>
        <begin position="599"/>
        <end position="614"/>
    </location>
</feature>
<dbReference type="EMBL" id="CM001745">
    <property type="protein sequence ID" value="KJB35704.1"/>
    <property type="molecule type" value="Genomic_DNA"/>
</dbReference>
<dbReference type="InterPro" id="IPR056276">
    <property type="entry name" value="AtC3H46-like_PABC-like"/>
</dbReference>
<evidence type="ECO:0000313" key="12">
    <source>
        <dbReference type="Proteomes" id="UP000032304"/>
    </source>
</evidence>
<reference evidence="11 12" key="1">
    <citation type="journal article" date="2012" name="Nature">
        <title>Repeated polyploidization of Gossypium genomes and the evolution of spinnable cotton fibres.</title>
        <authorList>
            <person name="Paterson A.H."/>
            <person name="Wendel J.F."/>
            <person name="Gundlach H."/>
            <person name="Guo H."/>
            <person name="Jenkins J."/>
            <person name="Jin D."/>
            <person name="Llewellyn D."/>
            <person name="Showmaker K.C."/>
            <person name="Shu S."/>
            <person name="Udall J."/>
            <person name="Yoo M.J."/>
            <person name="Byers R."/>
            <person name="Chen W."/>
            <person name="Doron-Faigenboim A."/>
            <person name="Duke M.V."/>
            <person name="Gong L."/>
            <person name="Grimwood J."/>
            <person name="Grover C."/>
            <person name="Grupp K."/>
            <person name="Hu G."/>
            <person name="Lee T.H."/>
            <person name="Li J."/>
            <person name="Lin L."/>
            <person name="Liu T."/>
            <person name="Marler B.S."/>
            <person name="Page J.T."/>
            <person name="Roberts A.W."/>
            <person name="Romanel E."/>
            <person name="Sanders W.S."/>
            <person name="Szadkowski E."/>
            <person name="Tan X."/>
            <person name="Tang H."/>
            <person name="Xu C."/>
            <person name="Wang J."/>
            <person name="Wang Z."/>
            <person name="Zhang D."/>
            <person name="Zhang L."/>
            <person name="Ashrafi H."/>
            <person name="Bedon F."/>
            <person name="Bowers J.E."/>
            <person name="Brubaker C.L."/>
            <person name="Chee P.W."/>
            <person name="Das S."/>
            <person name="Gingle A.R."/>
            <person name="Haigler C.H."/>
            <person name="Harker D."/>
            <person name="Hoffmann L.V."/>
            <person name="Hovav R."/>
            <person name="Jones D.C."/>
            <person name="Lemke C."/>
            <person name="Mansoor S."/>
            <person name="ur Rahman M."/>
            <person name="Rainville L.N."/>
            <person name="Rambani A."/>
            <person name="Reddy U.K."/>
            <person name="Rong J.K."/>
            <person name="Saranga Y."/>
            <person name="Scheffler B.E."/>
            <person name="Scheffler J.A."/>
            <person name="Stelly D.M."/>
            <person name="Triplett B.A."/>
            <person name="Van Deynze A."/>
            <person name="Vaslin M.F."/>
            <person name="Waghmare V.N."/>
            <person name="Walford S.A."/>
            <person name="Wright R.J."/>
            <person name="Zaki E.A."/>
            <person name="Zhang T."/>
            <person name="Dennis E.S."/>
            <person name="Mayer K.F."/>
            <person name="Peterson D.G."/>
            <person name="Rokhsar D.S."/>
            <person name="Wang X."/>
            <person name="Schmutz J."/>
        </authorList>
    </citation>
    <scope>NUCLEOTIDE SEQUENCE [LARGE SCALE GENOMIC DNA]</scope>
</reference>
<feature type="region of interest" description="Disordered" evidence="8">
    <location>
        <begin position="74"/>
        <end position="95"/>
    </location>
</feature>
<keyword evidence="12" id="KW-1185">Reference proteome</keyword>
<dbReference type="GO" id="GO:0008270">
    <property type="term" value="F:zinc ion binding"/>
    <property type="evidence" value="ECO:0007669"/>
    <property type="project" value="UniProtKB-KW"/>
</dbReference>
<dbReference type="PANTHER" id="PTHR24009:SF20">
    <property type="entry name" value="RNA-BINDING (RRM_RBD_RNP MOTIFS) FAMILY PROTEIN"/>
    <property type="match status" value="1"/>
</dbReference>
<feature type="compositionally biased region" description="Basic and acidic residues" evidence="8">
    <location>
        <begin position="565"/>
        <end position="575"/>
    </location>
</feature>
<feature type="compositionally biased region" description="Polar residues" evidence="8">
    <location>
        <begin position="621"/>
        <end position="630"/>
    </location>
</feature>